<dbReference type="InterPro" id="IPR001296">
    <property type="entry name" value="Glyco_trans_1"/>
</dbReference>
<dbReference type="Proteomes" id="UP000269410">
    <property type="component" value="Unassembled WGS sequence"/>
</dbReference>
<dbReference type="PANTHER" id="PTHR45947">
    <property type="entry name" value="SULFOQUINOVOSYL TRANSFERASE SQD2"/>
    <property type="match status" value="1"/>
</dbReference>
<gene>
    <name evidence="3" type="ORF">D6810_02755</name>
</gene>
<evidence type="ECO:0000313" key="3">
    <source>
        <dbReference type="EMBL" id="RMD76866.1"/>
    </source>
</evidence>
<evidence type="ECO:0000259" key="1">
    <source>
        <dbReference type="Pfam" id="PF00534"/>
    </source>
</evidence>
<dbReference type="SUPFAM" id="SSF53756">
    <property type="entry name" value="UDP-Glycosyltransferase/glycogen phosphorylase"/>
    <property type="match status" value="1"/>
</dbReference>
<dbReference type="Pfam" id="PF13439">
    <property type="entry name" value="Glyco_transf_4"/>
    <property type="match status" value="1"/>
</dbReference>
<evidence type="ECO:0000259" key="2">
    <source>
        <dbReference type="Pfam" id="PF13439"/>
    </source>
</evidence>
<dbReference type="Gene3D" id="3.40.50.2000">
    <property type="entry name" value="Glycogen Phosphorylase B"/>
    <property type="match status" value="2"/>
</dbReference>
<dbReference type="Pfam" id="PF00534">
    <property type="entry name" value="Glycos_transf_1"/>
    <property type="match status" value="1"/>
</dbReference>
<feature type="domain" description="Glycosyl transferase family 1" evidence="1">
    <location>
        <begin position="189"/>
        <end position="346"/>
    </location>
</feature>
<evidence type="ECO:0000313" key="4">
    <source>
        <dbReference type="Proteomes" id="UP000269410"/>
    </source>
</evidence>
<keyword evidence="3" id="KW-0808">Transferase</keyword>
<dbReference type="InterPro" id="IPR050194">
    <property type="entry name" value="Glycosyltransferase_grp1"/>
</dbReference>
<dbReference type="AlphaFoldDB" id="A0A3M0Z055"/>
<dbReference type="EMBL" id="RFKV01000088">
    <property type="protein sequence ID" value="RMD76866.1"/>
    <property type="molecule type" value="Genomic_DNA"/>
</dbReference>
<organism evidence="3 4">
    <name type="scientific">Candidatus Dojkabacteria bacterium</name>
    <dbReference type="NCBI Taxonomy" id="2099670"/>
    <lineage>
        <taxon>Bacteria</taxon>
        <taxon>Candidatus Dojkabacteria</taxon>
    </lineage>
</organism>
<dbReference type="PANTHER" id="PTHR45947:SF3">
    <property type="entry name" value="SULFOQUINOVOSYL TRANSFERASE SQD2"/>
    <property type="match status" value="1"/>
</dbReference>
<accession>A0A3M0Z055</accession>
<protein>
    <submittedName>
        <fullName evidence="3">Glycosyltransferase</fullName>
    </submittedName>
</protein>
<dbReference type="GO" id="GO:0016757">
    <property type="term" value="F:glycosyltransferase activity"/>
    <property type="evidence" value="ECO:0007669"/>
    <property type="project" value="InterPro"/>
</dbReference>
<sequence>MHTKKIIILHDYFLYKGGGERLVITMAKRLGADIATAFISNEAFNPKDYGIKTIELYKESRWSKIPGFRYTQVHLSFLFKTKFIQNYDIIIYSGDCLNALLNAKGKVNIAYMHTPPRHLYDSYQDRLRSYGFFKKLIFIPYAFFNRWRFKKLSQKLDLIITNSQTVQERIKKYLGLDSVIAYPPCNTEKFRFIEQGDYFFSWARLYPAKRVDMIVEAFTKMPDKRLIVASGGPELDKLKKMAQGHKNIEIKGWISDEELFEILGRCLATIYIPIREDFGMSPVESMSAGKPVIGVNEGGLRETIIHDKTGILLDPKFNVNDIINAVHEMTPQKALSMKKYCEERAKDFTEDKFIDKIREYLSLFDY</sequence>
<comment type="caution">
    <text evidence="3">The sequence shown here is derived from an EMBL/GenBank/DDBJ whole genome shotgun (WGS) entry which is preliminary data.</text>
</comment>
<reference evidence="3 4" key="1">
    <citation type="submission" date="2018-10" db="EMBL/GenBank/DDBJ databases">
        <title>Thermophilic Lithotrophy and Phototrophy in an Intertidal, Iron-rich, Geothermal Spring.</title>
        <authorList>
            <person name="Ward L.M."/>
            <person name="Idei A."/>
            <person name="Nakagawa M."/>
            <person name="Ueno Y."/>
            <person name="Fischer W."/>
            <person name="Mcglynn S.E."/>
        </authorList>
    </citation>
    <scope>NUCLEOTIDE SEQUENCE [LARGE SCALE GENOMIC DNA]</scope>
    <source>
        <strain evidence="3">J137</strain>
    </source>
</reference>
<dbReference type="InterPro" id="IPR028098">
    <property type="entry name" value="Glyco_trans_4-like_N"/>
</dbReference>
<feature type="domain" description="Glycosyltransferase subfamily 4-like N-terminal" evidence="2">
    <location>
        <begin position="17"/>
        <end position="187"/>
    </location>
</feature>
<name>A0A3M0Z055_9BACT</name>
<proteinExistence type="predicted"/>